<dbReference type="EMBL" id="AYTS01000087">
    <property type="protein sequence ID" value="OOP56257.1"/>
    <property type="molecule type" value="Genomic_DNA"/>
</dbReference>
<feature type="transmembrane region" description="Helical" evidence="1">
    <location>
        <begin position="29"/>
        <end position="52"/>
    </location>
</feature>
<comment type="caution">
    <text evidence="2">The sequence shown here is derived from an EMBL/GenBank/DDBJ whole genome shotgun (WGS) entry which is preliminary data.</text>
</comment>
<reference evidence="2 3" key="1">
    <citation type="journal article" date="2017" name="Water Res.">
        <title>Discovery and metagenomic analysis of an anammox bacterial enrichment related to Candidatus "Brocadia caroliniensis" in a full-scale glycerol-fed nitritation-denitritation separate centrate treatment process.</title>
        <authorList>
            <person name="Park H."/>
            <person name="Brotto A.C."/>
            <person name="van Loosdrecht M.C."/>
            <person name="Chandran K."/>
        </authorList>
    </citation>
    <scope>NUCLEOTIDE SEQUENCE [LARGE SCALE GENOMIC DNA]</scope>
    <source>
        <strain evidence="2">26THWARD</strain>
    </source>
</reference>
<dbReference type="Proteomes" id="UP000189681">
    <property type="component" value="Unassembled WGS sequence"/>
</dbReference>
<keyword evidence="1" id="KW-0812">Transmembrane</keyword>
<organism evidence="2 3">
    <name type="scientific">Candidatus Brocadia carolinensis</name>
    <dbReference type="NCBI Taxonomy" id="1004156"/>
    <lineage>
        <taxon>Bacteria</taxon>
        <taxon>Pseudomonadati</taxon>
        <taxon>Planctomycetota</taxon>
        <taxon>Candidatus Brocadiia</taxon>
        <taxon>Candidatus Brocadiales</taxon>
        <taxon>Candidatus Brocadiaceae</taxon>
        <taxon>Candidatus Brocadia</taxon>
    </lineage>
</organism>
<proteinExistence type="predicted"/>
<protein>
    <submittedName>
        <fullName evidence="2">Uncharacterized protein</fullName>
    </submittedName>
</protein>
<dbReference type="AlphaFoldDB" id="A0A1V4AT57"/>
<evidence type="ECO:0000313" key="3">
    <source>
        <dbReference type="Proteomes" id="UP000189681"/>
    </source>
</evidence>
<keyword evidence="1" id="KW-1133">Transmembrane helix</keyword>
<evidence type="ECO:0000313" key="2">
    <source>
        <dbReference type="EMBL" id="OOP56257.1"/>
    </source>
</evidence>
<evidence type="ECO:0000256" key="1">
    <source>
        <dbReference type="SAM" id="Phobius"/>
    </source>
</evidence>
<sequence>MIDKLNQIVTEKSEKIMTNQKVEGFVNNIGGVLCFAGAVVFGIMFIVCSASLMKTGKNYVVKPSAEEKKSGGSCCRAGCSRGSCRNGTKCRVMIMLSNNL</sequence>
<keyword evidence="1" id="KW-0472">Membrane</keyword>
<dbReference type="STRING" id="1004156.AYP45_10110"/>
<gene>
    <name evidence="2" type="ORF">AYP45_10110</name>
</gene>
<name>A0A1V4AT57_9BACT</name>
<accession>A0A1V4AT57</accession>